<dbReference type="EMBL" id="BK014785">
    <property type="protein sequence ID" value="DAD75559.1"/>
    <property type="molecule type" value="Genomic_DNA"/>
</dbReference>
<organism evidence="1">
    <name type="scientific">Siphoviridae sp. ctM7c3</name>
    <dbReference type="NCBI Taxonomy" id="2826257"/>
    <lineage>
        <taxon>Viruses</taxon>
        <taxon>Duplodnaviria</taxon>
        <taxon>Heunggongvirae</taxon>
        <taxon>Uroviricota</taxon>
        <taxon>Caudoviricetes</taxon>
    </lineage>
</organism>
<evidence type="ECO:0000313" key="1">
    <source>
        <dbReference type="EMBL" id="DAD75559.1"/>
    </source>
</evidence>
<proteinExistence type="predicted"/>
<accession>A0A8S5M0H6</accession>
<reference evidence="1" key="1">
    <citation type="journal article" date="2021" name="Proc. Natl. Acad. Sci. U.S.A.">
        <title>A Catalog of Tens of Thousands of Viruses from Human Metagenomes Reveals Hidden Associations with Chronic Diseases.</title>
        <authorList>
            <person name="Tisza M.J."/>
            <person name="Buck C.B."/>
        </authorList>
    </citation>
    <scope>NUCLEOTIDE SEQUENCE</scope>
    <source>
        <strain evidence="1">CtM7c3</strain>
    </source>
</reference>
<protein>
    <submittedName>
        <fullName evidence="1">Tail protein</fullName>
    </submittedName>
</protein>
<name>A0A8S5M0H6_9CAUD</name>
<sequence length="885" mass="91233">MYNVQTINLDISLRDPTPRVVAKQGDAGSRKIMIKLYDNGIPANINNQIAPSGTEQKGVVRFCKPDGTGGIYDKTEDNLPACILGGDNITVRLAEQMLTRPGDVVADVAIICGNTVISTFNFVVHVQATPAAGVTASNNYYNYQSLADINQAIDDAKAAAAGAVKSINGSKPDSNGNVNVVAGVAKVNGKTGNVSIAANAYATCSTSAGTATKTAELVDGFAPVIGAVLAVRFTNSNTAESPRLNYDGIEYVIRDRITAQPIKPGDITAGLYRFTLISGAWILLDKLPSEGTTTPVPGDPGEDGGYWIPAVDEAGNLTWSASKAGMGDAPAAANISGPPGKDGGYYIPKISQSGSNIMQLTFDPSEPGMTSVQARQIVLPKGDPGQDGVSPTISITTITGGHRLTITDAEGPKSADILDGATPALQIGTVTTLPAGSPATAEITGTAANPVLSFGLPRGADATGGSAGVTTINGLDGAVKLPVSGSCICNSNAADKRKVLTVVTAGFDPSADGAILAVQFKSPGNTAIGPELQIGQTVYTILHPGNLTPPAASALKKSVHHFSMRGSTRAAILLDPYVAPSTVNVDATLTQSGQAADAKAVGTALATRVPAAPLESDAGKVATVGSDGIPRWETLPAVGSLFGLCSTAAYDPSKKATSVDGDIVGGAIITVEFTNANEAENPTLTANGVTGAIVGRTLDPISATSLTAGVHRFVCLNNYNKWMMLDAPDELKYIGEYTLAEDVGVWEIASDLSGAPLQLKKMYFELHIQPAQVNIDNNISNTHARMTVPTWANAYGVNTCVSGYPMLRKTAYKENPGWGQLWEIRTLNGRNVVFRRSKGASCAATVSAGEAAGPGHITGLGLSSLDPTKAQFGAGSTVKIWGAKI</sequence>